<organism evidence="2 3">
    <name type="scientific">Penicillium expansum</name>
    <name type="common">Blue mold rot fungus</name>
    <dbReference type="NCBI Taxonomy" id="27334"/>
    <lineage>
        <taxon>Eukaryota</taxon>
        <taxon>Fungi</taxon>
        <taxon>Dikarya</taxon>
        <taxon>Ascomycota</taxon>
        <taxon>Pezizomycotina</taxon>
        <taxon>Eurotiomycetes</taxon>
        <taxon>Eurotiomycetidae</taxon>
        <taxon>Eurotiales</taxon>
        <taxon>Aspergillaceae</taxon>
        <taxon>Penicillium</taxon>
    </lineage>
</organism>
<evidence type="ECO:0000259" key="1">
    <source>
        <dbReference type="Pfam" id="PF00144"/>
    </source>
</evidence>
<dbReference type="Proteomes" id="UP000030143">
    <property type="component" value="Unassembled WGS sequence"/>
</dbReference>
<protein>
    <submittedName>
        <fullName evidence="2">Beta-lactamase-like protein</fullName>
    </submittedName>
</protein>
<dbReference type="Gene3D" id="3.40.710.10">
    <property type="entry name" value="DD-peptidase/beta-lactamase superfamily"/>
    <property type="match status" value="1"/>
</dbReference>
<dbReference type="PANTHER" id="PTHR43283">
    <property type="entry name" value="BETA-LACTAMASE-RELATED"/>
    <property type="match status" value="1"/>
</dbReference>
<dbReference type="STRING" id="27334.A0A0A2JPD1"/>
<dbReference type="EMBL" id="JQFZ01000161">
    <property type="protein sequence ID" value="KGO56661.1"/>
    <property type="molecule type" value="Genomic_DNA"/>
</dbReference>
<dbReference type="GeneID" id="27680304"/>
<dbReference type="InterPro" id="IPR012338">
    <property type="entry name" value="Beta-lactam/transpept-like"/>
</dbReference>
<keyword evidence="3" id="KW-1185">Reference proteome</keyword>
<dbReference type="PANTHER" id="PTHR43283:SF3">
    <property type="entry name" value="BETA-LACTAMASE FAMILY PROTEIN (AFU_ORTHOLOGUE AFUA_5G07500)"/>
    <property type="match status" value="1"/>
</dbReference>
<gene>
    <name evidence="2" type="ORF">PEX2_076140</name>
</gene>
<feature type="domain" description="Beta-lactamase-related" evidence="1">
    <location>
        <begin position="19"/>
        <end position="393"/>
    </location>
</feature>
<evidence type="ECO:0000313" key="2">
    <source>
        <dbReference type="EMBL" id="KGO56661.1"/>
    </source>
</evidence>
<dbReference type="VEuPathDB" id="FungiDB:PEXP_108920"/>
<comment type="caution">
    <text evidence="2">The sequence shown here is derived from an EMBL/GenBank/DDBJ whole genome shotgun (WGS) entry which is preliminary data.</text>
</comment>
<dbReference type="RefSeq" id="XP_016598367.1">
    <property type="nucleotide sequence ID" value="XM_016744884.1"/>
</dbReference>
<sequence length="407" mass="45172">MLEKIKAHIDDLTSGPTPKIPGVVCIAVNRKGDQIFSHASGPTKLNGSEPMTLDTVFWLASCTKLLTGIACMQLVEQGRLSLDDPDQLDTIVPELKDLKVLSKDESGNFKLVAQKNRITLRMLLTHTSGFGYAFDNDELCTWARPVGLDDFSGRREDVLYRPLTQQPGSGFTYGVGIDWVGEVVERVTNASLEDYFNRNILTPIGADEIRFFPGLKMKDRLAYMHFRDANGALSVQDHICRNSLQSNPNISGHRFCMGGCGAFGTPLHYTKVLATILNDGTCPKTNYQLLKPETIQDMFTDHIPKFPIHRNELSHAAKANLANSCPIIPEPGDPTDGWGLTFALSHEESPTGRSKGTASWEGIANLYWFADREKGIAMIIATQILPYGDFEVVRLYRKIEENIYASC</sequence>
<dbReference type="InterPro" id="IPR050789">
    <property type="entry name" value="Diverse_Enzym_Activities"/>
</dbReference>
<dbReference type="AlphaFoldDB" id="A0A0A2JPD1"/>
<reference evidence="2 3" key="1">
    <citation type="journal article" date="2015" name="Mol. Plant Microbe Interact.">
        <title>Genome, transcriptome, and functional analyses of Penicillium expansum provide new insights into secondary metabolism and pathogenicity.</title>
        <authorList>
            <person name="Ballester A.R."/>
            <person name="Marcet-Houben M."/>
            <person name="Levin E."/>
            <person name="Sela N."/>
            <person name="Selma-Lazaro C."/>
            <person name="Carmona L."/>
            <person name="Wisniewski M."/>
            <person name="Droby S."/>
            <person name="Gonzalez-Candelas L."/>
            <person name="Gabaldon T."/>
        </authorList>
    </citation>
    <scope>NUCLEOTIDE SEQUENCE [LARGE SCALE GENOMIC DNA]</scope>
    <source>
        <strain evidence="2 3">MD-8</strain>
    </source>
</reference>
<evidence type="ECO:0000313" key="3">
    <source>
        <dbReference type="Proteomes" id="UP000030143"/>
    </source>
</evidence>
<dbReference type="InterPro" id="IPR001466">
    <property type="entry name" value="Beta-lactam-related"/>
</dbReference>
<proteinExistence type="predicted"/>
<accession>A0A0A2JPD1</accession>
<dbReference type="Pfam" id="PF00144">
    <property type="entry name" value="Beta-lactamase"/>
    <property type="match status" value="1"/>
</dbReference>
<dbReference type="SUPFAM" id="SSF56601">
    <property type="entry name" value="beta-lactamase/transpeptidase-like"/>
    <property type="match status" value="1"/>
</dbReference>
<dbReference type="HOGENOM" id="CLU_020027_11_1_1"/>
<name>A0A0A2JPD1_PENEN</name>